<proteinExistence type="predicted"/>
<name>A0AB39AKS4_9CAUD</name>
<evidence type="ECO:0000313" key="1">
    <source>
        <dbReference type="EMBL" id="XDG31358.1"/>
    </source>
</evidence>
<protein>
    <recommendedName>
        <fullName evidence="2">C2H2-type domain-containing protein</fullName>
    </recommendedName>
</protein>
<organism evidence="1">
    <name type="scientific">Mycolicibacterium phage phi1_186018</name>
    <dbReference type="NCBI Taxonomy" id="3236641"/>
    <lineage>
        <taxon>Viruses</taxon>
        <taxon>Duplodnaviria</taxon>
        <taxon>Heunggongvirae</taxon>
        <taxon>Uroviricota</taxon>
        <taxon>Caudoviricetes</taxon>
        <taxon>Bclasvirinae</taxon>
        <taxon>Coopervirus</taxon>
    </lineage>
</organism>
<accession>A0AB39AKS4</accession>
<reference evidence="1" key="1">
    <citation type="submission" date="2024-06" db="EMBL/GenBank/DDBJ databases">
        <title>The complete genome of Mycolicibacterium smegmatis phage.</title>
        <authorList>
            <person name="Zong M."/>
            <person name="Wu X."/>
            <person name="Feng Y."/>
        </authorList>
    </citation>
    <scope>NUCLEOTIDE SEQUENCE</scope>
</reference>
<evidence type="ECO:0008006" key="2">
    <source>
        <dbReference type="Google" id="ProtNLM"/>
    </source>
</evidence>
<gene>
    <name evidence="1" type="ORF">NJGIMKJC_CDS0092</name>
</gene>
<sequence length="84" mass="9570">MPTRPLRWRRRSWHFTTGWPVAGFCLRRGQLAADMVRCSGSDKAPARTFRGHAYCAACGRRFAVKANGMVRRHFSRASSRQNSS</sequence>
<dbReference type="EMBL" id="PP947710">
    <property type="protein sequence ID" value="XDG31358.1"/>
    <property type="molecule type" value="Genomic_DNA"/>
</dbReference>